<feature type="region of interest" description="Disordered" evidence="6">
    <location>
        <begin position="497"/>
        <end position="539"/>
    </location>
</feature>
<feature type="compositionally biased region" description="Polar residues" evidence="6">
    <location>
        <begin position="529"/>
        <end position="539"/>
    </location>
</feature>
<protein>
    <recommendedName>
        <fullName evidence="7">C3H1-type domain-containing protein</fullName>
    </recommendedName>
</protein>
<dbReference type="GO" id="GO:0003677">
    <property type="term" value="F:DNA binding"/>
    <property type="evidence" value="ECO:0007669"/>
    <property type="project" value="UniProtKB-KW"/>
</dbReference>
<feature type="domain" description="C3H1-type" evidence="7">
    <location>
        <begin position="425"/>
        <end position="453"/>
    </location>
</feature>
<dbReference type="GO" id="GO:0008270">
    <property type="term" value="F:zinc ion binding"/>
    <property type="evidence" value="ECO:0007669"/>
    <property type="project" value="UniProtKB-KW"/>
</dbReference>
<evidence type="ECO:0000256" key="1">
    <source>
        <dbReference type="ARBA" id="ARBA00022723"/>
    </source>
</evidence>
<dbReference type="AlphaFoldDB" id="A0AAD6Q146"/>
<evidence type="ECO:0000259" key="7">
    <source>
        <dbReference type="PROSITE" id="PS50103"/>
    </source>
</evidence>
<evidence type="ECO:0000313" key="8">
    <source>
        <dbReference type="EMBL" id="KAJ6973343.1"/>
    </source>
</evidence>
<organism evidence="8 9">
    <name type="scientific">Populus alba x Populus x berolinensis</name>
    <dbReference type="NCBI Taxonomy" id="444605"/>
    <lineage>
        <taxon>Eukaryota</taxon>
        <taxon>Viridiplantae</taxon>
        <taxon>Streptophyta</taxon>
        <taxon>Embryophyta</taxon>
        <taxon>Tracheophyta</taxon>
        <taxon>Spermatophyta</taxon>
        <taxon>Magnoliopsida</taxon>
        <taxon>eudicotyledons</taxon>
        <taxon>Gunneridae</taxon>
        <taxon>Pentapetalae</taxon>
        <taxon>rosids</taxon>
        <taxon>fabids</taxon>
        <taxon>Malpighiales</taxon>
        <taxon>Salicaceae</taxon>
        <taxon>Saliceae</taxon>
        <taxon>Populus</taxon>
    </lineage>
</organism>
<feature type="zinc finger region" description="C3H1-type" evidence="5">
    <location>
        <begin position="193"/>
        <end position="221"/>
    </location>
</feature>
<dbReference type="InterPro" id="IPR036855">
    <property type="entry name" value="Znf_CCCH_sf"/>
</dbReference>
<dbReference type="GO" id="GO:0003729">
    <property type="term" value="F:mRNA binding"/>
    <property type="evidence" value="ECO:0007669"/>
    <property type="project" value="UniProtKB-ARBA"/>
</dbReference>
<comment type="caution">
    <text evidence="8">The sequence shown here is derived from an EMBL/GenBank/DDBJ whole genome shotgun (WGS) entry which is preliminary data.</text>
</comment>
<dbReference type="PROSITE" id="PS50103">
    <property type="entry name" value="ZF_C3H1"/>
    <property type="match status" value="5"/>
</dbReference>
<keyword evidence="9" id="KW-1185">Reference proteome</keyword>
<feature type="domain" description="C3H1-type" evidence="7">
    <location>
        <begin position="49"/>
        <end position="77"/>
    </location>
</feature>
<feature type="zinc finger region" description="C3H1-type" evidence="5">
    <location>
        <begin position="147"/>
        <end position="176"/>
    </location>
</feature>
<evidence type="ECO:0000256" key="6">
    <source>
        <dbReference type="SAM" id="MobiDB-lite"/>
    </source>
</evidence>
<evidence type="ECO:0000256" key="4">
    <source>
        <dbReference type="ARBA" id="ARBA00023125"/>
    </source>
</evidence>
<dbReference type="PANTHER" id="PTHR12506">
    <property type="entry name" value="PROTEIN PHOSPHATASE RELATED"/>
    <property type="match status" value="1"/>
</dbReference>
<dbReference type="Pfam" id="PF00642">
    <property type="entry name" value="zf-CCCH"/>
    <property type="match status" value="5"/>
</dbReference>
<feature type="zinc finger region" description="C3H1-type" evidence="5">
    <location>
        <begin position="49"/>
        <end position="77"/>
    </location>
</feature>
<dbReference type="PANTHER" id="PTHR12506:SF50">
    <property type="entry name" value="ZINC FINGER CCCH DOMAIN-CONTAINING PROTEIN 26"/>
    <property type="match status" value="1"/>
</dbReference>
<keyword evidence="4" id="KW-0238">DNA-binding</keyword>
<feature type="zinc finger region" description="C3H1-type" evidence="5">
    <location>
        <begin position="379"/>
        <end position="407"/>
    </location>
</feature>
<accession>A0AAD6Q146</accession>
<keyword evidence="2 5" id="KW-0863">Zinc-finger</keyword>
<evidence type="ECO:0000256" key="5">
    <source>
        <dbReference type="PROSITE-ProRule" id="PRU00723"/>
    </source>
</evidence>
<feature type="domain" description="C3H1-type" evidence="7">
    <location>
        <begin position="379"/>
        <end position="407"/>
    </location>
</feature>
<gene>
    <name evidence="8" type="ORF">NC653_033622</name>
</gene>
<evidence type="ECO:0000313" key="9">
    <source>
        <dbReference type="Proteomes" id="UP001164929"/>
    </source>
</evidence>
<evidence type="ECO:0000256" key="3">
    <source>
        <dbReference type="ARBA" id="ARBA00022833"/>
    </source>
</evidence>
<keyword evidence="3 5" id="KW-0862">Zinc</keyword>
<dbReference type="InterPro" id="IPR000571">
    <property type="entry name" value="Znf_CCCH"/>
</dbReference>
<feature type="compositionally biased region" description="Polar residues" evidence="6">
    <location>
        <begin position="503"/>
        <end position="513"/>
    </location>
</feature>
<feature type="zinc finger region" description="C3H1-type" evidence="5">
    <location>
        <begin position="425"/>
        <end position="453"/>
    </location>
</feature>
<dbReference type="EMBL" id="JAQIZT010000014">
    <property type="protein sequence ID" value="KAJ6973343.1"/>
    <property type="molecule type" value="Genomic_DNA"/>
</dbReference>
<reference evidence="8" key="1">
    <citation type="journal article" date="2023" name="Mol. Ecol. Resour.">
        <title>Chromosome-level genome assembly of a triploid poplar Populus alba 'Berolinensis'.</title>
        <authorList>
            <person name="Chen S."/>
            <person name="Yu Y."/>
            <person name="Wang X."/>
            <person name="Wang S."/>
            <person name="Zhang T."/>
            <person name="Zhou Y."/>
            <person name="He R."/>
            <person name="Meng N."/>
            <person name="Wang Y."/>
            <person name="Liu W."/>
            <person name="Liu Z."/>
            <person name="Liu J."/>
            <person name="Guo Q."/>
            <person name="Huang H."/>
            <person name="Sederoff R.R."/>
            <person name="Wang G."/>
            <person name="Qu G."/>
            <person name="Chen S."/>
        </authorList>
    </citation>
    <scope>NUCLEOTIDE SEQUENCE</scope>
    <source>
        <strain evidence="8">SC-2020</strain>
    </source>
</reference>
<dbReference type="SMART" id="SM00356">
    <property type="entry name" value="ZnF_C3H1"/>
    <property type="match status" value="5"/>
</dbReference>
<evidence type="ECO:0000256" key="2">
    <source>
        <dbReference type="ARBA" id="ARBA00022771"/>
    </source>
</evidence>
<sequence length="539" mass="58724">MPDHNNRQVKSNAVSNQSAENIEEAIWRLKIHDHQEQGGMAQSSPYPDRPGAPDCGYFLRTGLCGYGSNCRFNHPGYAALGAQLREELPERVGQPDCGVNSSPLSLMKKSSPHFEHHSLIGLDLQYICLEFYEIEVKLNNLSVVIGKQKEFLLEGYYLKTGTCKYGSTCKYHHPRDRNGAGPVSFNVLGLPMRQDEKSCPYYMRTRSCKFGVACKFHHPQPASLGTSYSLTGAAAFGPTGSPIVPSSGLPYVGGLPTWSLPRAPLMSGTNLQGPQAYMPVVVSPSPGIVPVPGWNTYVVDTSTSNIKELIAYSLFSGKGNCFGDVKWLVLFVNQGNLNPMSSSSILGSNRAYDSRNQGDSGSGGQVHMLSTVSPILPERPGLPECRHFMNTGTCKYGSDCKYHHPKERIAQLATNTMGLLGLPSRPGQAMCPDYSVYGICKFGPTCRYDHPLHTYPYNYGLSLPSLSIMDSSLITYPRMAQASPVTLSKLPDLIHNPDAASYNKHQNPDTSTKISDDPTEQAGSPPPHSSQASSEPSHD</sequence>
<dbReference type="SUPFAM" id="SSF90229">
    <property type="entry name" value="CCCH zinc finger"/>
    <property type="match status" value="4"/>
</dbReference>
<feature type="domain" description="C3H1-type" evidence="7">
    <location>
        <begin position="193"/>
        <end position="221"/>
    </location>
</feature>
<dbReference type="InterPro" id="IPR050974">
    <property type="entry name" value="Plant_ZF_CCCH"/>
</dbReference>
<dbReference type="Proteomes" id="UP001164929">
    <property type="component" value="Chromosome 14"/>
</dbReference>
<feature type="domain" description="C3H1-type" evidence="7">
    <location>
        <begin position="147"/>
        <end position="176"/>
    </location>
</feature>
<name>A0AAD6Q146_9ROSI</name>
<proteinExistence type="predicted"/>
<keyword evidence="1 5" id="KW-0479">Metal-binding</keyword>
<dbReference type="Gene3D" id="4.10.1000.10">
    <property type="entry name" value="Zinc finger, CCCH-type"/>
    <property type="match status" value="3"/>
</dbReference>